<evidence type="ECO:0000313" key="3">
    <source>
        <dbReference type="EMBL" id="CEM44889.1"/>
    </source>
</evidence>
<feature type="compositionally biased region" description="Basic and acidic residues" evidence="1">
    <location>
        <begin position="108"/>
        <end position="119"/>
    </location>
</feature>
<protein>
    <recommendedName>
        <fullName evidence="2">Chromo domain-containing protein</fullName>
    </recommendedName>
</protein>
<feature type="region of interest" description="Disordered" evidence="1">
    <location>
        <begin position="1"/>
        <end position="119"/>
    </location>
</feature>
<dbReference type="CDD" id="cd00024">
    <property type="entry name" value="CD_CSD"/>
    <property type="match status" value="1"/>
</dbReference>
<dbReference type="VEuPathDB" id="CryptoDB:Cvel_1135"/>
<dbReference type="PhylomeDB" id="A0A0G4HLB2"/>
<dbReference type="InterPro" id="IPR000953">
    <property type="entry name" value="Chromo/chromo_shadow_dom"/>
</dbReference>
<sequence>MDVKYSGALAVRRPGSQQIMTISRRRAKPFLSANLEESKQMEKKYRHPEEDTMDINVDDNGDKKQTPSEKDGDEVDALTDIKGGIQSARKRKAPTDEAPQRKQRRRTQKADKSGDDKKDFEVEELHDARFFRRRWEYLVKYKNCDGFYWTAEKDMNCLELVAAFLEKREKEFRQ</sequence>
<dbReference type="EMBL" id="CDMZ01003040">
    <property type="protein sequence ID" value="CEM44889.1"/>
    <property type="molecule type" value="Genomic_DNA"/>
</dbReference>
<accession>A0A0G4HLB2</accession>
<dbReference type="InterPro" id="IPR016197">
    <property type="entry name" value="Chromo-like_dom_sf"/>
</dbReference>
<evidence type="ECO:0000259" key="2">
    <source>
        <dbReference type="PROSITE" id="PS50013"/>
    </source>
</evidence>
<gene>
    <name evidence="3" type="ORF">Cvel_1135</name>
</gene>
<organism evidence="3">
    <name type="scientific">Chromera velia CCMP2878</name>
    <dbReference type="NCBI Taxonomy" id="1169474"/>
    <lineage>
        <taxon>Eukaryota</taxon>
        <taxon>Sar</taxon>
        <taxon>Alveolata</taxon>
        <taxon>Colpodellida</taxon>
        <taxon>Chromeraceae</taxon>
        <taxon>Chromera</taxon>
    </lineage>
</organism>
<dbReference type="AlphaFoldDB" id="A0A0G4HLB2"/>
<reference evidence="3" key="1">
    <citation type="submission" date="2014-11" db="EMBL/GenBank/DDBJ databases">
        <authorList>
            <person name="Otto D Thomas"/>
            <person name="Naeem Raeece"/>
        </authorList>
    </citation>
    <scope>NUCLEOTIDE SEQUENCE</scope>
</reference>
<proteinExistence type="predicted"/>
<feature type="compositionally biased region" description="Basic and acidic residues" evidence="1">
    <location>
        <begin position="36"/>
        <end position="50"/>
    </location>
</feature>
<feature type="domain" description="Chromo" evidence="2">
    <location>
        <begin position="120"/>
        <end position="174"/>
    </location>
</feature>
<feature type="compositionally biased region" description="Basic and acidic residues" evidence="1">
    <location>
        <begin position="60"/>
        <end position="70"/>
    </location>
</feature>
<name>A0A0G4HLB2_9ALVE</name>
<dbReference type="SUPFAM" id="SSF54160">
    <property type="entry name" value="Chromo domain-like"/>
    <property type="match status" value="1"/>
</dbReference>
<dbReference type="Gene3D" id="2.40.50.40">
    <property type="match status" value="1"/>
</dbReference>
<evidence type="ECO:0000256" key="1">
    <source>
        <dbReference type="SAM" id="MobiDB-lite"/>
    </source>
</evidence>
<dbReference type="PROSITE" id="PS50013">
    <property type="entry name" value="CHROMO_2"/>
    <property type="match status" value="1"/>
</dbReference>